<sequence>MSGGKSDPKFPQSCLRGMEQDPPSYAEHCGCLVPPGKAFFLPECRENFHFIWFDSTDPFPVLRPVMGMTGISLCCPQGLLLWSRDRSLVTACFSPGNLLPTFWPRPFGSASFLVIDDLGPQEHRAVLQLKLLFSIRHFY</sequence>
<name>A0ABN8YPG3_RANTA</name>
<protein>
    <submittedName>
        <fullName evidence="1">Uncharacterized protein</fullName>
    </submittedName>
</protein>
<proteinExistence type="predicted"/>
<dbReference type="Proteomes" id="UP001176941">
    <property type="component" value="Chromosome 21"/>
</dbReference>
<keyword evidence="2" id="KW-1185">Reference proteome</keyword>
<gene>
    <name evidence="1" type="ORF">MRATA1EN1_LOCUS12419</name>
</gene>
<evidence type="ECO:0000313" key="1">
    <source>
        <dbReference type="EMBL" id="CAI9163457.1"/>
    </source>
</evidence>
<organism evidence="1 2">
    <name type="scientific">Rangifer tarandus platyrhynchus</name>
    <name type="common">Svalbard reindeer</name>
    <dbReference type="NCBI Taxonomy" id="3082113"/>
    <lineage>
        <taxon>Eukaryota</taxon>
        <taxon>Metazoa</taxon>
        <taxon>Chordata</taxon>
        <taxon>Craniata</taxon>
        <taxon>Vertebrata</taxon>
        <taxon>Euteleostomi</taxon>
        <taxon>Mammalia</taxon>
        <taxon>Eutheria</taxon>
        <taxon>Laurasiatheria</taxon>
        <taxon>Artiodactyla</taxon>
        <taxon>Ruminantia</taxon>
        <taxon>Pecora</taxon>
        <taxon>Cervidae</taxon>
        <taxon>Odocoileinae</taxon>
        <taxon>Rangifer</taxon>
    </lineage>
</organism>
<reference evidence="1" key="1">
    <citation type="submission" date="2023-04" db="EMBL/GenBank/DDBJ databases">
        <authorList>
            <consortium name="ELIXIR-Norway"/>
        </authorList>
    </citation>
    <scope>NUCLEOTIDE SEQUENCE [LARGE SCALE GENOMIC DNA]</scope>
</reference>
<dbReference type="EMBL" id="OX459957">
    <property type="protein sequence ID" value="CAI9163457.1"/>
    <property type="molecule type" value="Genomic_DNA"/>
</dbReference>
<evidence type="ECO:0000313" key="2">
    <source>
        <dbReference type="Proteomes" id="UP001176941"/>
    </source>
</evidence>
<accession>A0ABN8YPG3</accession>